<dbReference type="Proteomes" id="UP000785653">
    <property type="component" value="Unassembled WGS sequence"/>
</dbReference>
<comment type="caution">
    <text evidence="1">The sequence shown here is derived from an EMBL/GenBank/DDBJ whole genome shotgun (WGS) entry which is preliminary data.</text>
</comment>
<dbReference type="EMBL" id="JABZXS010000001">
    <property type="protein sequence ID" value="MBF1672589.1"/>
    <property type="molecule type" value="Genomic_DNA"/>
</dbReference>
<protein>
    <submittedName>
        <fullName evidence="1">Uncharacterized protein</fullName>
    </submittedName>
</protein>
<sequence length="176" mass="19858">MSAPTYTYPVIVKLSREQVKRDPNPRVLRFATQFIRRIYVCGEWISVGVFDQFHTKAGVTVRKHTAKRVGLPDDLIDMLNFVGFEGWQDGVKPSRADDFFEYIVADLKKGGTVAPVVNDLMGSIRRNFGKRVSTTIGESCHYWSVDGDGNHFFHFHLTSEKPLKLGGKPLTPGVWA</sequence>
<proteinExistence type="predicted"/>
<gene>
    <name evidence="1" type="ORF">HXO65_00015</name>
</gene>
<evidence type="ECO:0000313" key="1">
    <source>
        <dbReference type="EMBL" id="MBF1672589.1"/>
    </source>
</evidence>
<evidence type="ECO:0000313" key="2">
    <source>
        <dbReference type="Proteomes" id="UP000785653"/>
    </source>
</evidence>
<reference evidence="1" key="1">
    <citation type="submission" date="2020-04" db="EMBL/GenBank/DDBJ databases">
        <title>Deep metagenomics examines the oral microbiome during advanced dental caries in children, revealing novel taxa and co-occurrences with host molecules.</title>
        <authorList>
            <person name="Baker J.L."/>
            <person name="Morton J.T."/>
            <person name="Dinis M."/>
            <person name="Alvarez R."/>
            <person name="Tran N.C."/>
            <person name="Knight R."/>
            <person name="Edlund A."/>
        </authorList>
    </citation>
    <scope>NUCLEOTIDE SEQUENCE</scope>
    <source>
        <strain evidence="1">JCVI_47_bin.3</strain>
    </source>
</reference>
<dbReference type="AlphaFoldDB" id="A0A930LXS9"/>
<name>A0A930LXS9_9MICC</name>
<organism evidence="1 2">
    <name type="scientific">Rothia mucilaginosa</name>
    <dbReference type="NCBI Taxonomy" id="43675"/>
    <lineage>
        <taxon>Bacteria</taxon>
        <taxon>Bacillati</taxon>
        <taxon>Actinomycetota</taxon>
        <taxon>Actinomycetes</taxon>
        <taxon>Micrococcales</taxon>
        <taxon>Micrococcaceae</taxon>
        <taxon>Rothia</taxon>
    </lineage>
</organism>
<accession>A0A930LXS9</accession>